<keyword evidence="2" id="KW-0645">Protease</keyword>
<dbReference type="AlphaFoldDB" id="A0A1Z5JP23"/>
<dbReference type="GO" id="GO:0005737">
    <property type="term" value="C:cytoplasm"/>
    <property type="evidence" value="ECO:0007669"/>
    <property type="project" value="TreeGrafter"/>
</dbReference>
<evidence type="ECO:0000256" key="1">
    <source>
        <dbReference type="ARBA" id="ARBA00005860"/>
    </source>
</evidence>
<dbReference type="Pfam" id="PF01457">
    <property type="entry name" value="Peptidase_M8"/>
    <property type="match status" value="1"/>
</dbReference>
<dbReference type="SUPFAM" id="SSF55486">
    <property type="entry name" value="Metalloproteases ('zincins'), catalytic domain"/>
    <property type="match status" value="1"/>
</dbReference>
<dbReference type="InParanoid" id="A0A1Z5JP23"/>
<keyword evidence="10" id="KW-0472">Membrane</keyword>
<comment type="similarity">
    <text evidence="1">Belongs to the peptidase M8 family.</text>
</comment>
<keyword evidence="10" id="KW-1133">Transmembrane helix</keyword>
<keyword evidence="10" id="KW-0812">Transmembrane</keyword>
<dbReference type="InterPro" id="IPR001577">
    <property type="entry name" value="Peptidase_M8"/>
</dbReference>
<dbReference type="Gene3D" id="3.10.170.20">
    <property type="match status" value="1"/>
</dbReference>
<feature type="signal peptide" evidence="11">
    <location>
        <begin position="1"/>
        <end position="26"/>
    </location>
</feature>
<comment type="caution">
    <text evidence="12">The sequence shown here is derived from an EMBL/GenBank/DDBJ whole genome shotgun (WGS) entry which is preliminary data.</text>
</comment>
<dbReference type="FunFam" id="3.90.132.10:FF:000001">
    <property type="entry name" value="leishmanolysin-like peptidase isoform X2"/>
    <property type="match status" value="1"/>
</dbReference>
<evidence type="ECO:0000256" key="10">
    <source>
        <dbReference type="SAM" id="Phobius"/>
    </source>
</evidence>
<feature type="binding site" evidence="8">
    <location>
        <position position="266"/>
    </location>
    <ligand>
        <name>Zn(2+)</name>
        <dbReference type="ChEBI" id="CHEBI:29105"/>
        <note>catalytic</note>
    </ligand>
</feature>
<reference evidence="12 13" key="1">
    <citation type="journal article" date="2015" name="Plant Cell">
        <title>Oil accumulation by the oleaginous diatom Fistulifera solaris as revealed by the genome and transcriptome.</title>
        <authorList>
            <person name="Tanaka T."/>
            <person name="Maeda Y."/>
            <person name="Veluchamy A."/>
            <person name="Tanaka M."/>
            <person name="Abida H."/>
            <person name="Marechal E."/>
            <person name="Bowler C."/>
            <person name="Muto M."/>
            <person name="Sunaga Y."/>
            <person name="Tanaka M."/>
            <person name="Yoshino T."/>
            <person name="Taniguchi T."/>
            <person name="Fukuda Y."/>
            <person name="Nemoto M."/>
            <person name="Matsumoto M."/>
            <person name="Wong P.S."/>
            <person name="Aburatani S."/>
            <person name="Fujibuchi W."/>
        </authorList>
    </citation>
    <scope>NUCLEOTIDE SEQUENCE [LARGE SCALE GENOMIC DNA]</scope>
    <source>
        <strain evidence="12 13">JPCC DA0580</strain>
    </source>
</reference>
<feature type="binding site" evidence="8">
    <location>
        <position position="370"/>
    </location>
    <ligand>
        <name>Zn(2+)</name>
        <dbReference type="ChEBI" id="CHEBI:29105"/>
        <note>catalytic</note>
    </ligand>
</feature>
<evidence type="ECO:0000313" key="13">
    <source>
        <dbReference type="Proteomes" id="UP000198406"/>
    </source>
</evidence>
<comment type="cofactor">
    <cofactor evidence="8">
        <name>Zn(2+)</name>
        <dbReference type="ChEBI" id="CHEBI:29105"/>
    </cofactor>
    <text evidence="8">Binds 1 zinc ion per subunit.</text>
</comment>
<keyword evidence="5 8" id="KW-0862">Zinc</keyword>
<accession>A0A1Z5JP23</accession>
<keyword evidence="6 8" id="KW-0482">Metalloprotease</keyword>
<keyword evidence="9" id="KW-0175">Coiled coil</keyword>
<feature type="active site" evidence="7">
    <location>
        <position position="267"/>
    </location>
</feature>
<evidence type="ECO:0000256" key="5">
    <source>
        <dbReference type="ARBA" id="ARBA00022833"/>
    </source>
</evidence>
<evidence type="ECO:0000256" key="4">
    <source>
        <dbReference type="ARBA" id="ARBA00022801"/>
    </source>
</evidence>
<feature type="coiled-coil region" evidence="9">
    <location>
        <begin position="46"/>
        <end position="73"/>
    </location>
</feature>
<dbReference type="GO" id="GO:0007155">
    <property type="term" value="P:cell adhesion"/>
    <property type="evidence" value="ECO:0007669"/>
    <property type="project" value="InterPro"/>
</dbReference>
<evidence type="ECO:0000256" key="7">
    <source>
        <dbReference type="PIRSR" id="PIRSR601577-1"/>
    </source>
</evidence>
<evidence type="ECO:0000256" key="9">
    <source>
        <dbReference type="SAM" id="Coils"/>
    </source>
</evidence>
<evidence type="ECO:0000256" key="11">
    <source>
        <dbReference type="SAM" id="SignalP"/>
    </source>
</evidence>
<feature type="binding site" evidence="8">
    <location>
        <position position="270"/>
    </location>
    <ligand>
        <name>Zn(2+)</name>
        <dbReference type="ChEBI" id="CHEBI:29105"/>
        <note>catalytic</note>
    </ligand>
</feature>
<keyword evidence="3 8" id="KW-0479">Metal-binding</keyword>
<dbReference type="PANTHER" id="PTHR10942:SF0">
    <property type="entry name" value="LEISHMANOLYSIN-LIKE PEPTIDASE"/>
    <property type="match status" value="1"/>
</dbReference>
<dbReference type="OrthoDB" id="527990at2759"/>
<protein>
    <submittedName>
        <fullName evidence="12">Leishmanolysin-like peptidase</fullName>
    </submittedName>
</protein>
<evidence type="ECO:0000256" key="6">
    <source>
        <dbReference type="ARBA" id="ARBA00023049"/>
    </source>
</evidence>
<keyword evidence="4" id="KW-0378">Hydrolase</keyword>
<dbReference type="Gene3D" id="3.90.132.10">
    <property type="entry name" value="Leishmanolysin , domain 2"/>
    <property type="match status" value="1"/>
</dbReference>
<evidence type="ECO:0000313" key="12">
    <source>
        <dbReference type="EMBL" id="GAX15793.1"/>
    </source>
</evidence>
<dbReference type="GO" id="GO:0046872">
    <property type="term" value="F:metal ion binding"/>
    <property type="evidence" value="ECO:0007669"/>
    <property type="project" value="UniProtKB-KW"/>
</dbReference>
<evidence type="ECO:0000256" key="2">
    <source>
        <dbReference type="ARBA" id="ARBA00022670"/>
    </source>
</evidence>
<evidence type="ECO:0000256" key="3">
    <source>
        <dbReference type="ARBA" id="ARBA00022723"/>
    </source>
</evidence>
<proteinExistence type="inferred from homology"/>
<dbReference type="PANTHER" id="PTHR10942">
    <property type="entry name" value="LEISHMANOLYSIN-LIKE PEPTIDASE"/>
    <property type="match status" value="1"/>
</dbReference>
<dbReference type="GO" id="GO:0016020">
    <property type="term" value="C:membrane"/>
    <property type="evidence" value="ECO:0007669"/>
    <property type="project" value="InterPro"/>
</dbReference>
<keyword evidence="11" id="KW-0732">Signal</keyword>
<gene>
    <name evidence="12" type="ORF">FisN_3Lh237</name>
</gene>
<organism evidence="12 13">
    <name type="scientific">Fistulifera solaris</name>
    <name type="common">Oleaginous diatom</name>
    <dbReference type="NCBI Taxonomy" id="1519565"/>
    <lineage>
        <taxon>Eukaryota</taxon>
        <taxon>Sar</taxon>
        <taxon>Stramenopiles</taxon>
        <taxon>Ochrophyta</taxon>
        <taxon>Bacillariophyta</taxon>
        <taxon>Bacillariophyceae</taxon>
        <taxon>Bacillariophycidae</taxon>
        <taxon>Naviculales</taxon>
        <taxon>Naviculaceae</taxon>
        <taxon>Fistulifera</taxon>
    </lineage>
</organism>
<sequence>MRNVLEYERSSLGMTIWLLLVVLTQAAESTKRLRSEAMWESMHVIRRLYGEENANVRREISRLEEQMERYQIGLPPDPHHIVPYKNHPFELNRERNLQENTNNATTGEENNAFEPIRIVFVADALDEMRDSSNAAKIDWYKNIILPQTAQFWSSTLSVIPVSGPLRISSTELNGYSHCGDTEFTEIPSSHKSEGVEGADLILYVSGSNSDRFCPDRTLAVAVPCNFDQFDRPTAGAINVCLDNIVLKEDGTASPEVEKDYVDVTIHEVGHVLGHSSNSYRFFWDPETGQPRTSRPFQTRTVTCVDGIDRSLILPDENTMVFGEHPNGGRFASIVTPKVRTIARNQFNCPSLEGARLENQPTRAESCAGDHWDERMFYPEALTAVISPTTNILSSLTLALMEDSGWYRANYTNSRSNPWGLSVGCAFVNEPCLVQGSSGDTEVPAYGEGYFCTSADEKGCSSEHTHKMACTVVDYNYNVPQELPEQQYQYFPDEPGKGGPRQADYCPVYGSTYDSIKAGGMDCSDQNNAPIFNIYSEVYGEKSQCIPSTAGEALCYQTACVKEEMKLWINVLGGWIVCEYDFQRHSVRVGQGLLETTLICPRLAQACPDLFCPFNCAGRGICNYTNTVNGTIRPVCECFDETDKSPGCSDSLVPDGDFLLDSTGLFNNLEENMFDPLLAVFVDHPDAWTTASWGWAAGLVIVLLVLFLCVCSSCWPQRKSKR</sequence>
<dbReference type="Gene3D" id="2.10.55.10">
    <property type="entry name" value="Leishmanolysin domain 3"/>
    <property type="match status" value="1"/>
</dbReference>
<dbReference type="EMBL" id="BDSP01000096">
    <property type="protein sequence ID" value="GAX15793.1"/>
    <property type="molecule type" value="Genomic_DNA"/>
</dbReference>
<feature type="chain" id="PRO_5013142745" evidence="11">
    <location>
        <begin position="27"/>
        <end position="721"/>
    </location>
</feature>
<dbReference type="GO" id="GO:0004222">
    <property type="term" value="F:metalloendopeptidase activity"/>
    <property type="evidence" value="ECO:0007669"/>
    <property type="project" value="InterPro"/>
</dbReference>
<keyword evidence="13" id="KW-1185">Reference proteome</keyword>
<dbReference type="Proteomes" id="UP000198406">
    <property type="component" value="Unassembled WGS sequence"/>
</dbReference>
<dbReference type="GO" id="GO:0006508">
    <property type="term" value="P:proteolysis"/>
    <property type="evidence" value="ECO:0007669"/>
    <property type="project" value="UniProtKB-KW"/>
</dbReference>
<evidence type="ECO:0000256" key="8">
    <source>
        <dbReference type="PIRSR" id="PIRSR601577-2"/>
    </source>
</evidence>
<feature type="transmembrane region" description="Helical" evidence="10">
    <location>
        <begin position="692"/>
        <end position="714"/>
    </location>
</feature>
<name>A0A1Z5JP23_FISSO</name>